<reference evidence="1 2" key="1">
    <citation type="journal article" date="2021" name="Int. J. Syst. Evol. Microbiol.">
        <title>Lentilactobacillus fungorum sp. nov., isolated from spent mushroom substrates.</title>
        <authorList>
            <person name="Tohno M."/>
            <person name="Tanizawa Y."/>
            <person name="Kojima Y."/>
            <person name="Sakamoto M."/>
            <person name="Ohkuma M."/>
            <person name="Kobayashi H."/>
        </authorList>
    </citation>
    <scope>NUCLEOTIDE SEQUENCE [LARGE SCALE GENOMIC DNA]</scope>
    <source>
        <strain evidence="1 2">YK48G</strain>
    </source>
</reference>
<comment type="caution">
    <text evidence="1">The sequence shown here is derived from an EMBL/GenBank/DDBJ whole genome shotgun (WGS) entry which is preliminary data.</text>
</comment>
<keyword evidence="2" id="KW-1185">Reference proteome</keyword>
<accession>A0ABQ3VZF9</accession>
<sequence>MSKTELTDQKQQKYILYRKEANGGYFRKFNGYHSDSEIMTDLVIFYVSEMFAIGINADAIRGAVDMVIKMYEQHHQKQANNIPTATNEGCHHDE</sequence>
<protein>
    <recommendedName>
        <fullName evidence="3">DUF1048 domain-containing protein</fullName>
    </recommendedName>
</protein>
<dbReference type="RefSeq" id="WP_203630321.1">
    <property type="nucleotide sequence ID" value="NZ_BNJR01000015.1"/>
</dbReference>
<dbReference type="EMBL" id="BNJR01000015">
    <property type="protein sequence ID" value="GHP14305.1"/>
    <property type="molecule type" value="Genomic_DNA"/>
</dbReference>
<evidence type="ECO:0000313" key="1">
    <source>
        <dbReference type="EMBL" id="GHP14305.1"/>
    </source>
</evidence>
<evidence type="ECO:0008006" key="3">
    <source>
        <dbReference type="Google" id="ProtNLM"/>
    </source>
</evidence>
<dbReference type="Proteomes" id="UP000604765">
    <property type="component" value="Unassembled WGS sequence"/>
</dbReference>
<proteinExistence type="predicted"/>
<organism evidence="1 2">
    <name type="scientific">Lentilactobacillus fungorum</name>
    <dbReference type="NCBI Taxonomy" id="2201250"/>
    <lineage>
        <taxon>Bacteria</taxon>
        <taxon>Bacillati</taxon>
        <taxon>Bacillota</taxon>
        <taxon>Bacilli</taxon>
        <taxon>Lactobacillales</taxon>
        <taxon>Lactobacillaceae</taxon>
        <taxon>Lentilactobacillus</taxon>
    </lineage>
</organism>
<evidence type="ECO:0000313" key="2">
    <source>
        <dbReference type="Proteomes" id="UP000604765"/>
    </source>
</evidence>
<name>A0ABQ3VZF9_9LACO</name>
<gene>
    <name evidence="1" type="ORF">YK48G_17300</name>
</gene>